<keyword evidence="3" id="KW-1185">Reference proteome</keyword>
<accession>A0ABP7K0Y6</accession>
<name>A0ABP7K0Y6_9MICO</name>
<dbReference type="PANTHER" id="PTHR38442:SF1">
    <property type="entry name" value="INNER MEMBRANE PROTEIN"/>
    <property type="match status" value="1"/>
</dbReference>
<evidence type="ECO:0000313" key="2">
    <source>
        <dbReference type="EMBL" id="GAA3860054.1"/>
    </source>
</evidence>
<dbReference type="Pfam" id="PF04286">
    <property type="entry name" value="DUF445"/>
    <property type="match status" value="1"/>
</dbReference>
<reference evidence="3" key="1">
    <citation type="journal article" date="2019" name="Int. J. Syst. Evol. Microbiol.">
        <title>The Global Catalogue of Microorganisms (GCM) 10K type strain sequencing project: providing services to taxonomists for standard genome sequencing and annotation.</title>
        <authorList>
            <consortium name="The Broad Institute Genomics Platform"/>
            <consortium name="The Broad Institute Genome Sequencing Center for Infectious Disease"/>
            <person name="Wu L."/>
            <person name="Ma J."/>
        </authorList>
    </citation>
    <scope>NUCLEOTIDE SEQUENCE [LARGE SCALE GENOMIC DNA]</scope>
    <source>
        <strain evidence="3">JCM 17021</strain>
    </source>
</reference>
<feature type="transmembrane region" description="Helical" evidence="1">
    <location>
        <begin position="26"/>
        <end position="44"/>
    </location>
</feature>
<keyword evidence="1" id="KW-0472">Membrane</keyword>
<sequence length="426" mass="46763">MTLSRAALLSPADAERLQALTGMKRLATGLLLVMAVIFAVAFALQDRYPWLAYVRAAAEGGMVGAIADWFAVTALFRYPLGLRIPHTNIIASRKNEIGASLGEFVETNFLSESVVRGKLESMGISARVGSWLSQPANADRLTQELAVAGTGLLDLLSDDDIRDLIETIAREHLMEPQWGPSIGRVGERLVASGQQHAAIDLLLDKAEIWLRMHPEAFGQAVSERLPGWVPGFLDRMVDDRAFKEVLGFINAVRIDQQHPLRIALDSYLADLMRDLQRDPATIFRAEALKVDLLDSPRLREFASETWESVKASLGEGLADPESGLRRGIRATVLDVGARLVRDPALGERIDRWIADSVSYAVQQYRHELAGVITETVERWDAGETADKIELQVGKDLQFIRINGTVVGALAGLAIFTIAQAIAALWP</sequence>
<dbReference type="InterPro" id="IPR007383">
    <property type="entry name" value="DUF445"/>
</dbReference>
<proteinExistence type="predicted"/>
<organism evidence="2 3">
    <name type="scientific">Leifsonia kafniensis</name>
    <dbReference type="NCBI Taxonomy" id="475957"/>
    <lineage>
        <taxon>Bacteria</taxon>
        <taxon>Bacillati</taxon>
        <taxon>Actinomycetota</taxon>
        <taxon>Actinomycetes</taxon>
        <taxon>Micrococcales</taxon>
        <taxon>Microbacteriaceae</taxon>
        <taxon>Leifsonia</taxon>
    </lineage>
</organism>
<evidence type="ECO:0000313" key="3">
    <source>
        <dbReference type="Proteomes" id="UP001501803"/>
    </source>
</evidence>
<keyword evidence="1" id="KW-0812">Transmembrane</keyword>
<gene>
    <name evidence="2" type="ORF">GCM10022381_00830</name>
</gene>
<dbReference type="EMBL" id="BAABCN010000001">
    <property type="protein sequence ID" value="GAA3860054.1"/>
    <property type="molecule type" value="Genomic_DNA"/>
</dbReference>
<feature type="transmembrane region" description="Helical" evidence="1">
    <location>
        <begin position="50"/>
        <end position="76"/>
    </location>
</feature>
<dbReference type="PANTHER" id="PTHR38442">
    <property type="entry name" value="INNER MEMBRANE PROTEIN-RELATED"/>
    <property type="match status" value="1"/>
</dbReference>
<feature type="transmembrane region" description="Helical" evidence="1">
    <location>
        <begin position="404"/>
        <end position="425"/>
    </location>
</feature>
<comment type="caution">
    <text evidence="2">The sequence shown here is derived from an EMBL/GenBank/DDBJ whole genome shotgun (WGS) entry which is preliminary data.</text>
</comment>
<protein>
    <submittedName>
        <fullName evidence="2">DUF445 domain-containing protein</fullName>
    </submittedName>
</protein>
<dbReference type="Proteomes" id="UP001501803">
    <property type="component" value="Unassembled WGS sequence"/>
</dbReference>
<evidence type="ECO:0000256" key="1">
    <source>
        <dbReference type="SAM" id="Phobius"/>
    </source>
</evidence>
<keyword evidence="1" id="KW-1133">Transmembrane helix</keyword>
<dbReference type="RefSeq" id="WP_345061192.1">
    <property type="nucleotide sequence ID" value="NZ_BAABCN010000001.1"/>
</dbReference>